<dbReference type="OrthoDB" id="9796019at2"/>
<sequence>MVRGPERIAAILAAALDVLAERGYVALTMDAVAERAKASKATIYRHWGNKPELVRAALDAHDAVHNADIPATGSLRGDLVAVLEALCARSSEGYLAMIGGLAAAMRHDAELAEALRAHLDNEELSPFHDALRRAVERGELPAETDFDLIHDVAEAMILRQLQTGGGFDAPFITRLVDDVLLVLLNKRGESA</sequence>
<accession>A0A3A4K1K0</accession>
<dbReference type="Proteomes" id="UP000266677">
    <property type="component" value="Unassembled WGS sequence"/>
</dbReference>
<evidence type="ECO:0000313" key="6">
    <source>
        <dbReference type="EMBL" id="RJO73610.1"/>
    </source>
</evidence>
<protein>
    <submittedName>
        <fullName evidence="6">TetR/AcrR family transcriptional regulator</fullName>
    </submittedName>
</protein>
<dbReference type="Pfam" id="PF16859">
    <property type="entry name" value="TetR_C_11"/>
    <property type="match status" value="1"/>
</dbReference>
<dbReference type="PRINTS" id="PR00455">
    <property type="entry name" value="HTHTETR"/>
</dbReference>
<organism evidence="6 7">
    <name type="scientific">Nocardia panacis</name>
    <dbReference type="NCBI Taxonomy" id="2340916"/>
    <lineage>
        <taxon>Bacteria</taxon>
        <taxon>Bacillati</taxon>
        <taxon>Actinomycetota</taxon>
        <taxon>Actinomycetes</taxon>
        <taxon>Mycobacteriales</taxon>
        <taxon>Nocardiaceae</taxon>
        <taxon>Nocardia</taxon>
    </lineage>
</organism>
<dbReference type="GO" id="GO:0003700">
    <property type="term" value="F:DNA-binding transcription factor activity"/>
    <property type="evidence" value="ECO:0007669"/>
    <property type="project" value="TreeGrafter"/>
</dbReference>
<evidence type="ECO:0000256" key="1">
    <source>
        <dbReference type="ARBA" id="ARBA00023015"/>
    </source>
</evidence>
<dbReference type="InterPro" id="IPR036271">
    <property type="entry name" value="Tet_transcr_reg_TetR-rel_C_sf"/>
</dbReference>
<dbReference type="SUPFAM" id="SSF46689">
    <property type="entry name" value="Homeodomain-like"/>
    <property type="match status" value="1"/>
</dbReference>
<dbReference type="PANTHER" id="PTHR30055">
    <property type="entry name" value="HTH-TYPE TRANSCRIPTIONAL REGULATOR RUTR"/>
    <property type="match status" value="1"/>
</dbReference>
<keyword evidence="7" id="KW-1185">Reference proteome</keyword>
<keyword evidence="2 4" id="KW-0238">DNA-binding</keyword>
<proteinExistence type="predicted"/>
<comment type="caution">
    <text evidence="6">The sequence shown here is derived from an EMBL/GenBank/DDBJ whole genome shotgun (WGS) entry which is preliminary data.</text>
</comment>
<dbReference type="InterPro" id="IPR050109">
    <property type="entry name" value="HTH-type_TetR-like_transc_reg"/>
</dbReference>
<dbReference type="InterPro" id="IPR023772">
    <property type="entry name" value="DNA-bd_HTH_TetR-type_CS"/>
</dbReference>
<dbReference type="InterPro" id="IPR011075">
    <property type="entry name" value="TetR_C"/>
</dbReference>
<evidence type="ECO:0000256" key="2">
    <source>
        <dbReference type="ARBA" id="ARBA00023125"/>
    </source>
</evidence>
<dbReference type="EMBL" id="QZFU01000023">
    <property type="protein sequence ID" value="RJO73610.1"/>
    <property type="molecule type" value="Genomic_DNA"/>
</dbReference>
<keyword evidence="3" id="KW-0804">Transcription</keyword>
<keyword evidence="1" id="KW-0805">Transcription regulation</keyword>
<reference evidence="6 7" key="1">
    <citation type="submission" date="2018-09" db="EMBL/GenBank/DDBJ databases">
        <title>YIM PH21274 draft genome.</title>
        <authorList>
            <person name="Miao C."/>
        </authorList>
    </citation>
    <scope>NUCLEOTIDE SEQUENCE [LARGE SCALE GENOMIC DNA]</scope>
    <source>
        <strain evidence="6 7">YIM PH 21724</strain>
    </source>
</reference>
<dbReference type="PROSITE" id="PS01081">
    <property type="entry name" value="HTH_TETR_1"/>
    <property type="match status" value="1"/>
</dbReference>
<dbReference type="SUPFAM" id="SSF48498">
    <property type="entry name" value="Tetracyclin repressor-like, C-terminal domain"/>
    <property type="match status" value="1"/>
</dbReference>
<feature type="DNA-binding region" description="H-T-H motif" evidence="4">
    <location>
        <begin position="28"/>
        <end position="47"/>
    </location>
</feature>
<evidence type="ECO:0000256" key="3">
    <source>
        <dbReference type="ARBA" id="ARBA00023163"/>
    </source>
</evidence>
<dbReference type="GO" id="GO:0000976">
    <property type="term" value="F:transcription cis-regulatory region binding"/>
    <property type="evidence" value="ECO:0007669"/>
    <property type="project" value="TreeGrafter"/>
</dbReference>
<gene>
    <name evidence="6" type="ORF">D5S18_20680</name>
</gene>
<dbReference type="InterPro" id="IPR009057">
    <property type="entry name" value="Homeodomain-like_sf"/>
</dbReference>
<dbReference type="InterPro" id="IPR001647">
    <property type="entry name" value="HTH_TetR"/>
</dbReference>
<dbReference type="RefSeq" id="WP_120042686.1">
    <property type="nucleotide sequence ID" value="NZ_QZFU01000023.1"/>
</dbReference>
<dbReference type="PROSITE" id="PS50977">
    <property type="entry name" value="HTH_TETR_2"/>
    <property type="match status" value="1"/>
</dbReference>
<dbReference type="PANTHER" id="PTHR30055:SF149">
    <property type="entry name" value="TETR-FAMILY TRANSCRIPTIONAL REGULATOR"/>
    <property type="match status" value="1"/>
</dbReference>
<evidence type="ECO:0000313" key="7">
    <source>
        <dbReference type="Proteomes" id="UP000266677"/>
    </source>
</evidence>
<dbReference type="Gene3D" id="1.10.10.60">
    <property type="entry name" value="Homeodomain-like"/>
    <property type="match status" value="1"/>
</dbReference>
<name>A0A3A4K1K0_9NOCA</name>
<feature type="domain" description="HTH tetR-type" evidence="5">
    <location>
        <begin position="5"/>
        <end position="65"/>
    </location>
</feature>
<dbReference type="Pfam" id="PF00440">
    <property type="entry name" value="TetR_N"/>
    <property type="match status" value="1"/>
</dbReference>
<dbReference type="Gene3D" id="1.10.357.10">
    <property type="entry name" value="Tetracycline Repressor, domain 2"/>
    <property type="match status" value="1"/>
</dbReference>
<evidence type="ECO:0000259" key="5">
    <source>
        <dbReference type="PROSITE" id="PS50977"/>
    </source>
</evidence>
<dbReference type="AlphaFoldDB" id="A0A3A4K1K0"/>
<evidence type="ECO:0000256" key="4">
    <source>
        <dbReference type="PROSITE-ProRule" id="PRU00335"/>
    </source>
</evidence>